<name>A0ABS4AVS7_9PROT</name>
<keyword evidence="2" id="KW-1185">Reference proteome</keyword>
<gene>
    <name evidence="1" type="ORF">J5Y09_12175</name>
</gene>
<protein>
    <submittedName>
        <fullName evidence="1">Class I SAM-dependent methyltransferase</fullName>
    </submittedName>
</protein>
<dbReference type="GO" id="GO:0008168">
    <property type="term" value="F:methyltransferase activity"/>
    <property type="evidence" value="ECO:0007669"/>
    <property type="project" value="UniProtKB-KW"/>
</dbReference>
<keyword evidence="1" id="KW-0808">Transferase</keyword>
<sequence>MTQTTSVGVPSYAFSNTWFADASAEVWEGLLAANRIDSVLEIGSYEGASACFLVDRIAAQRPLELHCVDTWSGGIEHRAGGTAEADMGEVERRFRHNIGLACGRAAHPVDLHIHKAMSDQALAGLMASGRTGHFDFVYVDGSHEAPDVLLDALLGFKLLKVGGILGFDDYWWHEALPQGRDPIRTPKIAIDAFANIFCRKTETLWHPNHQVYLRKTSD</sequence>
<dbReference type="SUPFAM" id="SSF53335">
    <property type="entry name" value="S-adenosyl-L-methionine-dependent methyltransferases"/>
    <property type="match status" value="1"/>
</dbReference>
<evidence type="ECO:0000313" key="1">
    <source>
        <dbReference type="EMBL" id="MBP0464667.1"/>
    </source>
</evidence>
<reference evidence="1 2" key="1">
    <citation type="submission" date="2021-03" db="EMBL/GenBank/DDBJ databases">
        <authorList>
            <person name="So Y."/>
        </authorList>
    </citation>
    <scope>NUCLEOTIDE SEQUENCE [LARGE SCALE GENOMIC DNA]</scope>
    <source>
        <strain evidence="1 2">PWR1</strain>
    </source>
</reference>
<organism evidence="1 2">
    <name type="scientific">Roseomonas nitratireducens</name>
    <dbReference type="NCBI Taxonomy" id="2820810"/>
    <lineage>
        <taxon>Bacteria</taxon>
        <taxon>Pseudomonadati</taxon>
        <taxon>Pseudomonadota</taxon>
        <taxon>Alphaproteobacteria</taxon>
        <taxon>Acetobacterales</taxon>
        <taxon>Roseomonadaceae</taxon>
        <taxon>Roseomonas</taxon>
    </lineage>
</organism>
<dbReference type="Pfam" id="PF13578">
    <property type="entry name" value="Methyltransf_24"/>
    <property type="match status" value="1"/>
</dbReference>
<dbReference type="Proteomes" id="UP000680815">
    <property type="component" value="Unassembled WGS sequence"/>
</dbReference>
<keyword evidence="1" id="KW-0489">Methyltransferase</keyword>
<dbReference type="InterPro" id="IPR029063">
    <property type="entry name" value="SAM-dependent_MTases_sf"/>
</dbReference>
<accession>A0ABS4AVS7</accession>
<dbReference type="EMBL" id="JAGIYZ010000010">
    <property type="protein sequence ID" value="MBP0464667.1"/>
    <property type="molecule type" value="Genomic_DNA"/>
</dbReference>
<dbReference type="Gene3D" id="3.40.50.150">
    <property type="entry name" value="Vaccinia Virus protein VP39"/>
    <property type="match status" value="1"/>
</dbReference>
<dbReference type="RefSeq" id="WP_209352058.1">
    <property type="nucleotide sequence ID" value="NZ_JAGIYZ010000010.1"/>
</dbReference>
<dbReference type="GO" id="GO:0032259">
    <property type="term" value="P:methylation"/>
    <property type="evidence" value="ECO:0007669"/>
    <property type="project" value="UniProtKB-KW"/>
</dbReference>
<comment type="caution">
    <text evidence="1">The sequence shown here is derived from an EMBL/GenBank/DDBJ whole genome shotgun (WGS) entry which is preliminary data.</text>
</comment>
<evidence type="ECO:0000313" key="2">
    <source>
        <dbReference type="Proteomes" id="UP000680815"/>
    </source>
</evidence>
<proteinExistence type="predicted"/>